<sequence>MPKQRNHLSSTRLRSQLKGGALYDDGSEDSHHTDWYTTSNASHVPELQTSIWKMTDNIFAGNEVDEAGAVMYIGKSHQMTIYFKHCTISGNVAEGPNARGAVFAYEYDIGLQLAMIGNLVERNVVIDGAANPGQCLVCPSGGTGIAGLSGAVLFMVGNEVVRVDQIISSSIEAFEKAYSNVTEGEVDVSLEYSTKSSETYAYSREIHIESTRFTNNSAARNGGIFFGDDSIKLHVRSSQFENNSASEGGVAYFTGQTNNVFSGCNFSENRAGKGGAVTMRGNSTKVHFDATVEHGGSRFDSNTAINGAVFHLEIGNRDQVTLDNATFVNNTAVNGGGVFFVTSRQLVPNCSSALPCTLTDNKAGYGPIKATPAQSWNVSNALVMIESGGAVIEDCIMYDQFDQVVFNHDETAVCSISVDTSETSESSTSSNFTISGRSDNLYQNGTAKMSTGLRSQEEGTQEWDEDVMECTCITNSERVFVTVSKYCLCKSGYFLVMEDGAKSGRCQVCSDGGTCPGDNLMYAEEDYWRDTLEQRKFYSCRKELCLYQTETDVGLSKADDPVANAAATLDIDGSKCKEGHTGPVCAVCNEGWAYQGEFCLECSKSSQAKNWPAWQWVLLVILYIIVHSVLHVVLLWWPLLHSGVHKRVRKAYSYAERRMSILQDGINRHRMSLTDNPLNQFEPDENVTIPVNEKSAQNPISHRTAEEEMEEEEEDPVDIMQDLHDRFEGMLASFRTIINFLQIVTSFTRTMDIPWPTIFYSFSANLAIVRLNMVQLPVMACTSPEPSFYSILAGYVGAFSLFCAYIVLVGVFGSWTKSTHTRLDKFKNTCLNRLVFIMYLAYPSLSATIMATFACQQLYDDWYLRADYRIKCYDTEYTLYAVFATACTGVFVFGIPAFFYRLLTMHSVPELAKVKYDNACLYELIWHAIRQKVLTPGVVDHETSTQKVPDAVIDRLWDHYCSSSSDKEIVEAKINRETKLIDLLQYVIIEAKIKVPEMKWGESGRFDDPTDPTFEEREKLAITRVGFLIDMYHVNAWHWELVEMLRKFLLTSVIVFVDPGTATQVTTAFIICVIMYNAYYAYHPFKLEEVDNVSQVAMADMAVLVFIGLLLKVSGFFGVQW</sequence>
<feature type="transmembrane region" description="Helical" evidence="1">
    <location>
        <begin position="788"/>
        <end position="813"/>
    </location>
</feature>
<feature type="transmembrane region" description="Helical" evidence="1">
    <location>
        <begin position="879"/>
        <end position="903"/>
    </location>
</feature>
<gene>
    <name evidence="2" type="ORF">CYMTET_16788</name>
</gene>
<keyword evidence="1" id="KW-0472">Membrane</keyword>
<evidence type="ECO:0008006" key="4">
    <source>
        <dbReference type="Google" id="ProtNLM"/>
    </source>
</evidence>
<feature type="transmembrane region" description="Helical" evidence="1">
    <location>
        <begin position="1096"/>
        <end position="1119"/>
    </location>
</feature>
<dbReference type="PANTHER" id="PTHR11319:SF35">
    <property type="entry name" value="OUTER MEMBRANE PROTEIN PMPC-RELATED"/>
    <property type="match status" value="1"/>
</dbReference>
<feature type="transmembrane region" description="Helical" evidence="1">
    <location>
        <begin position="834"/>
        <end position="859"/>
    </location>
</feature>
<feature type="transmembrane region" description="Helical" evidence="1">
    <location>
        <begin position="1048"/>
        <end position="1076"/>
    </location>
</feature>
<keyword evidence="3" id="KW-1185">Reference proteome</keyword>
<comment type="caution">
    <text evidence="2">The sequence shown here is derived from an EMBL/GenBank/DDBJ whole genome shotgun (WGS) entry which is preliminary data.</text>
</comment>
<name>A0AAE0GB88_9CHLO</name>
<feature type="transmembrane region" description="Helical" evidence="1">
    <location>
        <begin position="757"/>
        <end position="776"/>
    </location>
</feature>
<keyword evidence="1" id="KW-1133">Transmembrane helix</keyword>
<protein>
    <recommendedName>
        <fullName evidence="4">Right handed beta helix domain-containing protein</fullName>
    </recommendedName>
</protein>
<dbReference type="AlphaFoldDB" id="A0AAE0GB88"/>
<reference evidence="2 3" key="1">
    <citation type="journal article" date="2015" name="Genome Biol. Evol.">
        <title>Comparative Genomics of a Bacterivorous Green Alga Reveals Evolutionary Causalities and Consequences of Phago-Mixotrophic Mode of Nutrition.</title>
        <authorList>
            <person name="Burns J.A."/>
            <person name="Paasch A."/>
            <person name="Narechania A."/>
            <person name="Kim E."/>
        </authorList>
    </citation>
    <scope>NUCLEOTIDE SEQUENCE [LARGE SCALE GENOMIC DNA]</scope>
    <source>
        <strain evidence="2 3">PLY_AMNH</strain>
    </source>
</reference>
<dbReference type="PANTHER" id="PTHR11319">
    <property type="entry name" value="G PROTEIN-COUPLED RECEPTOR-RELATED"/>
    <property type="match status" value="1"/>
</dbReference>
<accession>A0AAE0GB88</accession>
<keyword evidence="1" id="KW-0812">Transmembrane</keyword>
<dbReference type="Proteomes" id="UP001190700">
    <property type="component" value="Unassembled WGS sequence"/>
</dbReference>
<dbReference type="SUPFAM" id="SSF51126">
    <property type="entry name" value="Pectin lyase-like"/>
    <property type="match status" value="1"/>
</dbReference>
<dbReference type="EMBL" id="LGRX02007411">
    <property type="protein sequence ID" value="KAK3275065.1"/>
    <property type="molecule type" value="Genomic_DNA"/>
</dbReference>
<dbReference type="InterPro" id="IPR011050">
    <property type="entry name" value="Pectin_lyase_fold/virulence"/>
</dbReference>
<feature type="transmembrane region" description="Helical" evidence="1">
    <location>
        <begin position="613"/>
        <end position="640"/>
    </location>
</feature>
<evidence type="ECO:0000256" key="1">
    <source>
        <dbReference type="SAM" id="Phobius"/>
    </source>
</evidence>
<proteinExistence type="predicted"/>
<evidence type="ECO:0000313" key="2">
    <source>
        <dbReference type="EMBL" id="KAK3275065.1"/>
    </source>
</evidence>
<evidence type="ECO:0000313" key="3">
    <source>
        <dbReference type="Proteomes" id="UP001190700"/>
    </source>
</evidence>
<organism evidence="2 3">
    <name type="scientific">Cymbomonas tetramitiformis</name>
    <dbReference type="NCBI Taxonomy" id="36881"/>
    <lineage>
        <taxon>Eukaryota</taxon>
        <taxon>Viridiplantae</taxon>
        <taxon>Chlorophyta</taxon>
        <taxon>Pyramimonadophyceae</taxon>
        <taxon>Pyramimonadales</taxon>
        <taxon>Pyramimonadaceae</taxon>
        <taxon>Cymbomonas</taxon>
    </lineage>
</organism>